<name>A0A7Y9RSV2_9ACTN</name>
<comment type="caution">
    <text evidence="2">The sequence shown here is derived from an EMBL/GenBank/DDBJ whole genome shotgun (WGS) entry which is preliminary data.</text>
</comment>
<accession>A0A7Y9RSV2</accession>
<keyword evidence="1" id="KW-0472">Membrane</keyword>
<evidence type="ECO:0000313" key="3">
    <source>
        <dbReference type="Proteomes" id="UP000544110"/>
    </source>
</evidence>
<keyword evidence="3" id="KW-1185">Reference proteome</keyword>
<feature type="transmembrane region" description="Helical" evidence="1">
    <location>
        <begin position="64"/>
        <end position="86"/>
    </location>
</feature>
<gene>
    <name evidence="2" type="ORF">BJ989_002275</name>
</gene>
<dbReference type="RefSeq" id="WP_179518323.1">
    <property type="nucleotide sequence ID" value="NZ_JACCAC010000001.1"/>
</dbReference>
<proteinExistence type="predicted"/>
<dbReference type="AlphaFoldDB" id="A0A7Y9RSV2"/>
<reference evidence="2 3" key="1">
    <citation type="submission" date="2020-07" db="EMBL/GenBank/DDBJ databases">
        <title>Sequencing the genomes of 1000 actinobacteria strains.</title>
        <authorList>
            <person name="Klenk H.-P."/>
        </authorList>
    </citation>
    <scope>NUCLEOTIDE SEQUENCE [LARGE SCALE GENOMIC DNA]</scope>
    <source>
        <strain evidence="2 3">DSM 24552</strain>
    </source>
</reference>
<protein>
    <recommendedName>
        <fullName evidence="4">DUF4383 domain-containing protein</fullName>
    </recommendedName>
</protein>
<keyword evidence="1" id="KW-0812">Transmembrane</keyword>
<keyword evidence="1" id="KW-1133">Transmembrane helix</keyword>
<feature type="transmembrane region" description="Helical" evidence="1">
    <location>
        <begin position="93"/>
        <end position="111"/>
    </location>
</feature>
<dbReference type="EMBL" id="JACCAC010000001">
    <property type="protein sequence ID" value="NYG55971.1"/>
    <property type="molecule type" value="Genomic_DNA"/>
</dbReference>
<feature type="transmembrane region" description="Helical" evidence="1">
    <location>
        <begin position="24"/>
        <end position="44"/>
    </location>
</feature>
<dbReference type="Pfam" id="PF14325">
    <property type="entry name" value="DUF4383"/>
    <property type="match status" value="1"/>
</dbReference>
<sequence length="159" mass="16658">MATHHGGTAAHGDHDRDVPLVGKAAGLVGAVFLLVGILGFIPGITTNFDDLTFAGHHSEAKLLGIFQVSVLHNIVHLLFGVVGLAVAKKAAAARSYLLFGGIVYLALWLYGLVIDLQSSANFVPVNTADNWLHFVLGVGMVALAFLTDRRSKVGAGHPA</sequence>
<evidence type="ECO:0008006" key="4">
    <source>
        <dbReference type="Google" id="ProtNLM"/>
    </source>
</evidence>
<dbReference type="Proteomes" id="UP000544110">
    <property type="component" value="Unassembled WGS sequence"/>
</dbReference>
<evidence type="ECO:0000313" key="2">
    <source>
        <dbReference type="EMBL" id="NYG55971.1"/>
    </source>
</evidence>
<evidence type="ECO:0000256" key="1">
    <source>
        <dbReference type="SAM" id="Phobius"/>
    </source>
</evidence>
<feature type="transmembrane region" description="Helical" evidence="1">
    <location>
        <begin position="131"/>
        <end position="147"/>
    </location>
</feature>
<organism evidence="2 3">
    <name type="scientific">Nocardioides perillae</name>
    <dbReference type="NCBI Taxonomy" id="1119534"/>
    <lineage>
        <taxon>Bacteria</taxon>
        <taxon>Bacillati</taxon>
        <taxon>Actinomycetota</taxon>
        <taxon>Actinomycetes</taxon>
        <taxon>Propionibacteriales</taxon>
        <taxon>Nocardioidaceae</taxon>
        <taxon>Nocardioides</taxon>
    </lineage>
</organism>